<evidence type="ECO:0000256" key="9">
    <source>
        <dbReference type="ARBA" id="ARBA00023211"/>
    </source>
</evidence>
<dbReference type="NCBIfam" id="NF003573">
    <property type="entry name" value="PRK05246.1"/>
    <property type="match status" value="1"/>
</dbReference>
<dbReference type="Proteomes" id="UP000190460">
    <property type="component" value="Unassembled WGS sequence"/>
</dbReference>
<proteinExistence type="inferred from homology"/>
<dbReference type="GO" id="GO:0005737">
    <property type="term" value="C:cytoplasm"/>
    <property type="evidence" value="ECO:0007669"/>
    <property type="project" value="TreeGrafter"/>
</dbReference>
<comment type="cofactor">
    <cofactor evidence="1">
        <name>Mn(2+)</name>
        <dbReference type="ChEBI" id="CHEBI:29035"/>
    </cofactor>
</comment>
<evidence type="ECO:0000256" key="10">
    <source>
        <dbReference type="HAMAP-Rule" id="MF_00162"/>
    </source>
</evidence>
<dbReference type="OrthoDB" id="9785415at2"/>
<dbReference type="Pfam" id="PF02951">
    <property type="entry name" value="GSH-S_N"/>
    <property type="match status" value="1"/>
</dbReference>
<dbReference type="AlphaFoldDB" id="A0A1T4VY57"/>
<dbReference type="PROSITE" id="PS50975">
    <property type="entry name" value="ATP_GRASP"/>
    <property type="match status" value="1"/>
</dbReference>
<dbReference type="SUPFAM" id="SSF56059">
    <property type="entry name" value="Glutathione synthetase ATP-binding domain-like"/>
    <property type="match status" value="1"/>
</dbReference>
<keyword evidence="3 10" id="KW-0436">Ligase</keyword>
<gene>
    <name evidence="10" type="primary">gshB</name>
    <name evidence="12" type="ORF">SAMN02745130_00599</name>
</gene>
<sequence length="319" mass="35735">MPTKPRTLGIVMDPIATINIKKDSSFAMLLEAQRRGWSLFYMLQTDLFADNGVCFARMQPLQVQDDPQGWFTLGEPITQALHQLDCLLMRKDPPFNMEYIYTTYLLELAQRKGLLVVNRPDSIRTANEKLFTAWFPEFCPPTRVTADMQRIREFLAEQGHIVVKPLDGMGGSMIFQLRQDDPNRNVILETITDYGRRTVMAQRFLPEFKQGDKRILVIDGLPFPYGLARIPAEGESRGNLAAGATGVGSPLTVREQEICAAIGPVLKTMGLLFVGLDVIGDYVTEINVTSPTCIRELDKIYNANIAALLLAAIEQRLPA</sequence>
<dbReference type="EC" id="6.3.2.3" evidence="10"/>
<feature type="domain" description="ATP-grasp" evidence="11">
    <location>
        <begin position="129"/>
        <end position="314"/>
    </location>
</feature>
<dbReference type="InterPro" id="IPR013815">
    <property type="entry name" value="ATP_grasp_subdomain_1"/>
</dbReference>
<dbReference type="GO" id="GO:0004363">
    <property type="term" value="F:glutathione synthase activity"/>
    <property type="evidence" value="ECO:0007669"/>
    <property type="project" value="UniProtKB-UniRule"/>
</dbReference>
<keyword evidence="8" id="KW-0460">Magnesium</keyword>
<dbReference type="UniPathway" id="UPA00142">
    <property type="reaction ID" value="UER00210"/>
</dbReference>
<evidence type="ECO:0000256" key="1">
    <source>
        <dbReference type="ARBA" id="ARBA00001936"/>
    </source>
</evidence>
<dbReference type="PANTHER" id="PTHR21621">
    <property type="entry name" value="RIBOSOMAL PROTEIN S6 MODIFICATION PROTEIN"/>
    <property type="match status" value="1"/>
</dbReference>
<evidence type="ECO:0000256" key="7">
    <source>
        <dbReference type="ARBA" id="ARBA00022840"/>
    </source>
</evidence>
<dbReference type="HAMAP" id="MF_00162">
    <property type="entry name" value="GSH_S"/>
    <property type="match status" value="1"/>
</dbReference>
<protein>
    <recommendedName>
        <fullName evidence="10">Glutathione synthetase</fullName>
        <ecNumber evidence="10">6.3.2.3</ecNumber>
    </recommendedName>
    <alternativeName>
        <fullName evidence="10">GSH synthetase</fullName>
        <shortName evidence="10">GSH-S</shortName>
        <shortName evidence="10">GSHase</shortName>
    </alternativeName>
    <alternativeName>
        <fullName evidence="10">Glutathione synthase</fullName>
    </alternativeName>
</protein>
<keyword evidence="13" id="KW-1185">Reference proteome</keyword>
<evidence type="ECO:0000259" key="11">
    <source>
        <dbReference type="PROSITE" id="PS50975"/>
    </source>
</evidence>
<dbReference type="RefSeq" id="WP_078921082.1">
    <property type="nucleotide sequence ID" value="NZ_FUYB01000002.1"/>
</dbReference>
<keyword evidence="4 10" id="KW-0317">Glutathione biosynthesis</keyword>
<keyword evidence="5" id="KW-0479">Metal-binding</keyword>
<dbReference type="PANTHER" id="PTHR21621:SF4">
    <property type="entry name" value="GLUTATHIONE SYNTHETASE"/>
    <property type="match status" value="1"/>
</dbReference>
<comment type="catalytic activity">
    <reaction evidence="10">
        <text>gamma-L-glutamyl-L-cysteine + glycine + ATP = glutathione + ADP + phosphate + H(+)</text>
        <dbReference type="Rhea" id="RHEA:13557"/>
        <dbReference type="ChEBI" id="CHEBI:15378"/>
        <dbReference type="ChEBI" id="CHEBI:30616"/>
        <dbReference type="ChEBI" id="CHEBI:43474"/>
        <dbReference type="ChEBI" id="CHEBI:57305"/>
        <dbReference type="ChEBI" id="CHEBI:57925"/>
        <dbReference type="ChEBI" id="CHEBI:58173"/>
        <dbReference type="ChEBI" id="CHEBI:456216"/>
        <dbReference type="EC" id="6.3.2.3"/>
    </reaction>
</comment>
<comment type="pathway">
    <text evidence="10">Sulfur metabolism; glutathione biosynthesis; glutathione from L-cysteine and L-glutamate: step 2/2.</text>
</comment>
<dbReference type="Gene3D" id="3.30.1490.20">
    <property type="entry name" value="ATP-grasp fold, A domain"/>
    <property type="match status" value="1"/>
</dbReference>
<evidence type="ECO:0000256" key="8">
    <source>
        <dbReference type="ARBA" id="ARBA00022842"/>
    </source>
</evidence>
<evidence type="ECO:0000313" key="13">
    <source>
        <dbReference type="Proteomes" id="UP000190460"/>
    </source>
</evidence>
<dbReference type="InterPro" id="IPR011761">
    <property type="entry name" value="ATP-grasp"/>
</dbReference>
<evidence type="ECO:0000256" key="4">
    <source>
        <dbReference type="ARBA" id="ARBA00022684"/>
    </source>
</evidence>
<evidence type="ECO:0000256" key="6">
    <source>
        <dbReference type="ARBA" id="ARBA00022741"/>
    </source>
</evidence>
<keyword evidence="7 10" id="KW-0067">ATP-binding</keyword>
<keyword evidence="6 10" id="KW-0547">Nucleotide-binding</keyword>
<comment type="cofactor">
    <cofactor evidence="2">
        <name>Mg(2+)</name>
        <dbReference type="ChEBI" id="CHEBI:18420"/>
    </cofactor>
</comment>
<dbReference type="GO" id="GO:0046872">
    <property type="term" value="F:metal ion binding"/>
    <property type="evidence" value="ECO:0007669"/>
    <property type="project" value="UniProtKB-KW"/>
</dbReference>
<accession>A0A1T4VY57</accession>
<dbReference type="InterPro" id="IPR006284">
    <property type="entry name" value="Glut_synth_pro"/>
</dbReference>
<evidence type="ECO:0000256" key="3">
    <source>
        <dbReference type="ARBA" id="ARBA00022598"/>
    </source>
</evidence>
<name>A0A1T4VY57_9GAMM</name>
<reference evidence="13" key="1">
    <citation type="submission" date="2017-02" db="EMBL/GenBank/DDBJ databases">
        <authorList>
            <person name="Varghese N."/>
            <person name="Submissions S."/>
        </authorList>
    </citation>
    <scope>NUCLEOTIDE SEQUENCE [LARGE SCALE GENOMIC DNA]</scope>
    <source>
        <strain evidence="13">ATCC 49788</strain>
    </source>
</reference>
<dbReference type="InterPro" id="IPR004215">
    <property type="entry name" value="GSHS_N"/>
</dbReference>
<comment type="similarity">
    <text evidence="10">Belongs to the prokaryotic GSH synthase family.</text>
</comment>
<dbReference type="FunFam" id="3.40.50.20:FF:000009">
    <property type="entry name" value="Glutathione synthetase"/>
    <property type="match status" value="1"/>
</dbReference>
<dbReference type="STRING" id="92487.SAMN02745130_00599"/>
<dbReference type="NCBIfam" id="TIGR01380">
    <property type="entry name" value="glut_syn"/>
    <property type="match status" value="1"/>
</dbReference>
<evidence type="ECO:0000256" key="5">
    <source>
        <dbReference type="ARBA" id="ARBA00022723"/>
    </source>
</evidence>
<dbReference type="GO" id="GO:0005524">
    <property type="term" value="F:ATP binding"/>
    <property type="evidence" value="ECO:0007669"/>
    <property type="project" value="UniProtKB-UniRule"/>
</dbReference>
<keyword evidence="9" id="KW-0464">Manganese</keyword>
<organism evidence="12 13">
    <name type="scientific">Thiothrix eikelboomii</name>
    <dbReference type="NCBI Taxonomy" id="92487"/>
    <lineage>
        <taxon>Bacteria</taxon>
        <taxon>Pseudomonadati</taxon>
        <taxon>Pseudomonadota</taxon>
        <taxon>Gammaproteobacteria</taxon>
        <taxon>Thiotrichales</taxon>
        <taxon>Thiotrichaceae</taxon>
        <taxon>Thiothrix</taxon>
    </lineage>
</organism>
<dbReference type="InterPro" id="IPR016185">
    <property type="entry name" value="PreATP-grasp_dom_sf"/>
</dbReference>
<evidence type="ECO:0000313" key="12">
    <source>
        <dbReference type="EMBL" id="SKA69829.1"/>
    </source>
</evidence>
<dbReference type="Gene3D" id="3.40.50.20">
    <property type="match status" value="1"/>
</dbReference>
<dbReference type="EMBL" id="FUYB01000002">
    <property type="protein sequence ID" value="SKA69829.1"/>
    <property type="molecule type" value="Genomic_DNA"/>
</dbReference>
<dbReference type="Pfam" id="PF02955">
    <property type="entry name" value="GSH-S_ATP"/>
    <property type="match status" value="1"/>
</dbReference>
<dbReference type="Gene3D" id="3.30.470.20">
    <property type="entry name" value="ATP-grasp fold, B domain"/>
    <property type="match status" value="1"/>
</dbReference>
<evidence type="ECO:0000256" key="2">
    <source>
        <dbReference type="ARBA" id="ARBA00001946"/>
    </source>
</evidence>
<dbReference type="InterPro" id="IPR004218">
    <property type="entry name" value="GSHS_ATP-bd"/>
</dbReference>
<dbReference type="SUPFAM" id="SSF52440">
    <property type="entry name" value="PreATP-grasp domain"/>
    <property type="match status" value="1"/>
</dbReference>